<dbReference type="AlphaFoldDB" id="A0A1W1D603"/>
<dbReference type="EMBL" id="FPHP01000047">
    <property type="protein sequence ID" value="SFV75836.1"/>
    <property type="molecule type" value="Genomic_DNA"/>
</dbReference>
<sequence>MLQLITYPDDLGVIYAPDVRKFDEAFFSFIDELKELALKNNLKGLSGPQVGSYYSVVVVQQDDGSFLELINPKILKQEGKIESVEYTSYFPNVPATMTRYEKITVIYEDREKNSHSLEADGELSILLQRKIDYIFGAHFLIKLTGEKKEEFEKLLQEKNNEYFKNKSSSSNHFISSLFSMMKKNKK</sequence>
<reference evidence="2" key="1">
    <citation type="submission" date="2016-10" db="EMBL/GenBank/DDBJ databases">
        <authorList>
            <person name="de Groot N.N."/>
        </authorList>
    </citation>
    <scope>NUCLEOTIDE SEQUENCE</scope>
</reference>
<dbReference type="PANTHER" id="PTHR10458:SF22">
    <property type="entry name" value="PEPTIDE DEFORMYLASE"/>
    <property type="match status" value="1"/>
</dbReference>
<proteinExistence type="inferred from homology"/>
<evidence type="ECO:0000313" key="2">
    <source>
        <dbReference type="EMBL" id="SFV75836.1"/>
    </source>
</evidence>
<dbReference type="EC" id="3.5.1.88" evidence="2"/>
<keyword evidence="2" id="KW-0378">Hydrolase</keyword>
<dbReference type="SUPFAM" id="SSF56420">
    <property type="entry name" value="Peptide deformylase"/>
    <property type="match status" value="1"/>
</dbReference>
<dbReference type="Pfam" id="PF01327">
    <property type="entry name" value="Pep_deformylase"/>
    <property type="match status" value="1"/>
</dbReference>
<dbReference type="GO" id="GO:0042586">
    <property type="term" value="F:peptide deformylase activity"/>
    <property type="evidence" value="ECO:0007669"/>
    <property type="project" value="UniProtKB-EC"/>
</dbReference>
<comment type="similarity">
    <text evidence="1">Belongs to the polypeptide deformylase family.</text>
</comment>
<organism evidence="2">
    <name type="scientific">hydrothermal vent metagenome</name>
    <dbReference type="NCBI Taxonomy" id="652676"/>
    <lineage>
        <taxon>unclassified sequences</taxon>
        <taxon>metagenomes</taxon>
        <taxon>ecological metagenomes</taxon>
    </lineage>
</organism>
<accession>A0A1W1D603</accession>
<dbReference type="InterPro" id="IPR023635">
    <property type="entry name" value="Peptide_deformylase"/>
</dbReference>
<dbReference type="Gene3D" id="3.90.45.10">
    <property type="entry name" value="Peptide deformylase"/>
    <property type="match status" value="1"/>
</dbReference>
<protein>
    <submittedName>
        <fullName evidence="2">Peptide deformylase</fullName>
        <ecNumber evidence="2">3.5.1.88</ecNumber>
    </submittedName>
</protein>
<dbReference type="PANTHER" id="PTHR10458">
    <property type="entry name" value="PEPTIDE DEFORMYLASE"/>
    <property type="match status" value="1"/>
</dbReference>
<evidence type="ECO:0000256" key="1">
    <source>
        <dbReference type="ARBA" id="ARBA00010759"/>
    </source>
</evidence>
<gene>
    <name evidence="2" type="ORF">MNB_SM-3-305</name>
</gene>
<dbReference type="InterPro" id="IPR036821">
    <property type="entry name" value="Peptide_deformylase_sf"/>
</dbReference>
<name>A0A1W1D603_9ZZZZ</name>
<dbReference type="PRINTS" id="PR01576">
    <property type="entry name" value="PDEFORMYLASE"/>
</dbReference>